<dbReference type="CDD" id="cd00165">
    <property type="entry name" value="S4"/>
    <property type="match status" value="1"/>
</dbReference>
<evidence type="ECO:0000313" key="2">
    <source>
        <dbReference type="EMBL" id="MBP2028565.1"/>
    </source>
</evidence>
<dbReference type="SUPFAM" id="SSF55174">
    <property type="entry name" value="Alpha-L RNA-binding motif"/>
    <property type="match status" value="1"/>
</dbReference>
<reference evidence="2 3" key="1">
    <citation type="submission" date="2021-03" db="EMBL/GenBank/DDBJ databases">
        <title>Genomic Encyclopedia of Type Strains, Phase IV (KMG-IV): sequencing the most valuable type-strain genomes for metagenomic binning, comparative biology and taxonomic classification.</title>
        <authorList>
            <person name="Goeker M."/>
        </authorList>
    </citation>
    <scope>NUCLEOTIDE SEQUENCE [LARGE SCALE GENOMIC DNA]</scope>
    <source>
        <strain evidence="2 3">DSM 27512</strain>
    </source>
</reference>
<evidence type="ECO:0000256" key="1">
    <source>
        <dbReference type="PROSITE-ProRule" id="PRU00182"/>
    </source>
</evidence>
<dbReference type="NCBIfam" id="TIGR02988">
    <property type="entry name" value="YaaA_near_RecF"/>
    <property type="match status" value="1"/>
</dbReference>
<name>A0ABS4KLD0_9FIRM</name>
<dbReference type="InterPro" id="IPR036986">
    <property type="entry name" value="S4_RNA-bd_sf"/>
</dbReference>
<keyword evidence="3" id="KW-1185">Reference proteome</keyword>
<dbReference type="Gene3D" id="3.10.290.10">
    <property type="entry name" value="RNA-binding S4 domain"/>
    <property type="match status" value="1"/>
</dbReference>
<dbReference type="EMBL" id="JAGGLI010000032">
    <property type="protein sequence ID" value="MBP2028565.1"/>
    <property type="molecule type" value="Genomic_DNA"/>
</dbReference>
<comment type="caution">
    <text evidence="2">The sequence shown here is derived from an EMBL/GenBank/DDBJ whole genome shotgun (WGS) entry which is preliminary data.</text>
</comment>
<keyword evidence="1" id="KW-0694">RNA-binding</keyword>
<dbReference type="Proteomes" id="UP001314903">
    <property type="component" value="Unassembled WGS sequence"/>
</dbReference>
<sequence>MKEIKISTEYIKLDQFLKLVNEVGSGGEAKIMILDSKIKLNGVVEIQRGKKLRPGDVITIEDRSYKIV</sequence>
<protein>
    <submittedName>
        <fullName evidence="2">Ribosome-associated protein</fullName>
    </submittedName>
</protein>
<evidence type="ECO:0000313" key="3">
    <source>
        <dbReference type="Proteomes" id="UP001314903"/>
    </source>
</evidence>
<dbReference type="RefSeq" id="WP_209661613.1">
    <property type="nucleotide sequence ID" value="NZ_JAGGLI010000032.1"/>
</dbReference>
<dbReference type="Pfam" id="PF13275">
    <property type="entry name" value="S4_2"/>
    <property type="match status" value="1"/>
</dbReference>
<dbReference type="PROSITE" id="PS50889">
    <property type="entry name" value="S4"/>
    <property type="match status" value="1"/>
</dbReference>
<dbReference type="InterPro" id="IPR014330">
    <property type="entry name" value="RNA-bd_S4-rel_YaaA"/>
</dbReference>
<gene>
    <name evidence="2" type="ORF">J2Z35_002391</name>
</gene>
<proteinExistence type="predicted"/>
<accession>A0ABS4KLD0</accession>
<organism evidence="2 3">
    <name type="scientific">Acetoanaerobium pronyense</name>
    <dbReference type="NCBI Taxonomy" id="1482736"/>
    <lineage>
        <taxon>Bacteria</taxon>
        <taxon>Bacillati</taxon>
        <taxon>Bacillota</taxon>
        <taxon>Clostridia</taxon>
        <taxon>Peptostreptococcales</taxon>
        <taxon>Filifactoraceae</taxon>
        <taxon>Acetoanaerobium</taxon>
    </lineage>
</organism>